<dbReference type="AlphaFoldDB" id="A0A937KEV2"/>
<evidence type="ECO:0000256" key="1">
    <source>
        <dbReference type="SAM" id="SignalP"/>
    </source>
</evidence>
<comment type="caution">
    <text evidence="2">The sequence shown here is derived from an EMBL/GenBank/DDBJ whole genome shotgun (WGS) entry which is preliminary data.</text>
</comment>
<gene>
    <name evidence="2" type="ORF">JMN32_14590</name>
</gene>
<dbReference type="Proteomes" id="UP000614216">
    <property type="component" value="Unassembled WGS sequence"/>
</dbReference>
<feature type="chain" id="PRO_5037694811" evidence="1">
    <location>
        <begin position="22"/>
        <end position="516"/>
    </location>
</feature>
<organism evidence="2 3">
    <name type="scientific">Fulvivirga marina</name>
    <dbReference type="NCBI Taxonomy" id="2494733"/>
    <lineage>
        <taxon>Bacteria</taxon>
        <taxon>Pseudomonadati</taxon>
        <taxon>Bacteroidota</taxon>
        <taxon>Cytophagia</taxon>
        <taxon>Cytophagales</taxon>
        <taxon>Fulvivirgaceae</taxon>
        <taxon>Fulvivirga</taxon>
    </lineage>
</organism>
<dbReference type="InterPro" id="IPR011050">
    <property type="entry name" value="Pectin_lyase_fold/virulence"/>
</dbReference>
<dbReference type="RefSeq" id="WP_202857075.1">
    <property type="nucleotide sequence ID" value="NZ_JAEUGD010000043.1"/>
</dbReference>
<dbReference type="PANTHER" id="PTHR41339:SF1">
    <property type="entry name" value="SECRETED PROTEIN"/>
    <property type="match status" value="1"/>
</dbReference>
<proteinExistence type="predicted"/>
<feature type="signal peptide" evidence="1">
    <location>
        <begin position="1"/>
        <end position="21"/>
    </location>
</feature>
<accession>A0A937KEV2</accession>
<dbReference type="EMBL" id="JAEUGD010000043">
    <property type="protein sequence ID" value="MBL6447543.1"/>
    <property type="molecule type" value="Genomic_DNA"/>
</dbReference>
<keyword evidence="3" id="KW-1185">Reference proteome</keyword>
<sequence>MKKVLSLLAAFGVMFCLSSCGDDDDPVADNGVTITGIPATATIDNLGTYTGTATLEAKDGLAALAVTKGGAAFDAETYAGETSATYAFSYTAEEADADSNITFTFTATDADGDTEVFTHVLSVGDAPTPLPNEVLSGLITANKTLTADRIWELAGRVIVTDGATLTIEPGTIIKGRPGEGTNASVLMIARDGMINAEGTADMPIIFTATADNIAVGQKKGTNLDAGDNELWGGVVILGNAPISPDAGTTAQIEGVPASEPLGQYGGNVANDNRGILKYASIRHGGTTIDAVAGNDINGLTLGGVGSGTTISHIEIFANFDDGVEFFGGSVNITNLLVYTVGDDAIDVDQAYSGTVSNFLVFTSTAASSDEGLEIDGPEGAENSTGKFTIQNGTITSVDGGGSAADFKSKAQGTVNNVKYSGFTGGATIKIRASFDPGNSCADKTDAYTNLIGDNLVFTTIEFSAVSVYDGDGADACDVPASYQTSAAGKVSSTSATGASDASVFDAWSAASISALL</sequence>
<reference evidence="2" key="1">
    <citation type="submission" date="2021-01" db="EMBL/GenBank/DDBJ databases">
        <title>Fulvivirga kasyanovii gen. nov., sp nov., a novel member of the phylum Bacteroidetes isolated from seawater in a mussel farm.</title>
        <authorList>
            <person name="Zhao L.-H."/>
            <person name="Wang Z.-J."/>
        </authorList>
    </citation>
    <scope>NUCLEOTIDE SEQUENCE</scope>
    <source>
        <strain evidence="2">29W222</strain>
    </source>
</reference>
<keyword evidence="1" id="KW-0732">Signal</keyword>
<dbReference type="PANTHER" id="PTHR41339">
    <property type="entry name" value="LIPL48"/>
    <property type="match status" value="1"/>
</dbReference>
<evidence type="ECO:0000313" key="3">
    <source>
        <dbReference type="Proteomes" id="UP000614216"/>
    </source>
</evidence>
<name>A0A937KEV2_9BACT</name>
<protein>
    <submittedName>
        <fullName evidence="2">Uncharacterized protein</fullName>
    </submittedName>
</protein>
<dbReference type="SUPFAM" id="SSF51126">
    <property type="entry name" value="Pectin lyase-like"/>
    <property type="match status" value="1"/>
</dbReference>
<evidence type="ECO:0000313" key="2">
    <source>
        <dbReference type="EMBL" id="MBL6447543.1"/>
    </source>
</evidence>